<accession>A0A5E4C4I7</accession>
<dbReference type="GO" id="GO:0005769">
    <property type="term" value="C:early endosome"/>
    <property type="evidence" value="ECO:0007669"/>
    <property type="project" value="UniProtKB-SubCell"/>
</dbReference>
<evidence type="ECO:0000313" key="4">
    <source>
        <dbReference type="EMBL" id="VTJ76813.1"/>
    </source>
</evidence>
<feature type="domain" description="PH" evidence="2">
    <location>
        <begin position="19"/>
        <end position="119"/>
    </location>
</feature>
<protein>
    <recommendedName>
        <fullName evidence="1">Sesquipedalian</fullName>
        <shortName evidence="1">Ses</shortName>
    </recommendedName>
    <alternativeName>
        <fullName evidence="1">PH domain-containing endocytic trafficking adaptor</fullName>
    </alternativeName>
</protein>
<dbReference type="Proteomes" id="UP000335636">
    <property type="component" value="Unassembled WGS sequence"/>
</dbReference>
<dbReference type="GO" id="GO:0005829">
    <property type="term" value="C:cytosol"/>
    <property type="evidence" value="ECO:0007669"/>
    <property type="project" value="GOC"/>
</dbReference>
<keyword evidence="1" id="KW-0968">Cytoplasmic vesicle</keyword>
<keyword evidence="5" id="KW-1185">Reference proteome</keyword>
<dbReference type="GO" id="GO:0001881">
    <property type="term" value="P:receptor recycling"/>
    <property type="evidence" value="ECO:0007669"/>
    <property type="project" value="UniProtKB-UniRule"/>
</dbReference>
<gene>
    <name evidence="3" type="ORF">GHT09_002751</name>
    <name evidence="4" type="ORF">MONAX_5E018524</name>
</gene>
<dbReference type="Pfam" id="PF00169">
    <property type="entry name" value="PH"/>
    <property type="match status" value="1"/>
</dbReference>
<keyword evidence="1" id="KW-0597">Phosphoprotein</keyword>
<organism evidence="4 5">
    <name type="scientific">Marmota monax</name>
    <name type="common">Woodchuck</name>
    <dbReference type="NCBI Taxonomy" id="9995"/>
    <lineage>
        <taxon>Eukaryota</taxon>
        <taxon>Metazoa</taxon>
        <taxon>Chordata</taxon>
        <taxon>Craniata</taxon>
        <taxon>Vertebrata</taxon>
        <taxon>Euteleostomi</taxon>
        <taxon>Mammalia</taxon>
        <taxon>Eutheria</taxon>
        <taxon>Euarchontoglires</taxon>
        <taxon>Glires</taxon>
        <taxon>Rodentia</taxon>
        <taxon>Sciuromorpha</taxon>
        <taxon>Sciuridae</taxon>
        <taxon>Xerinae</taxon>
        <taxon>Marmotini</taxon>
        <taxon>Marmota</taxon>
    </lineage>
</organism>
<reference evidence="4 5" key="1">
    <citation type="submission" date="2019-04" db="EMBL/GenBank/DDBJ databases">
        <authorList>
            <person name="Alioto T."/>
            <person name="Alioto T."/>
        </authorList>
    </citation>
    <scope>NUCLEOTIDE SEQUENCE [LARGE SCALE GENOMIC DNA]</scope>
</reference>
<dbReference type="GO" id="GO:0030136">
    <property type="term" value="C:clathrin-coated vesicle"/>
    <property type="evidence" value="ECO:0007669"/>
    <property type="project" value="UniProtKB-SubCell"/>
</dbReference>
<comment type="subunit">
    <text evidence="1">Forms homodimers and heterodimers with PHETA. Interacts with OCRL and INPP5B.</text>
</comment>
<evidence type="ECO:0000313" key="5">
    <source>
        <dbReference type="Proteomes" id="UP000335636"/>
    </source>
</evidence>
<dbReference type="AlphaFoldDB" id="A0A5E4C4I7"/>
<dbReference type="SMART" id="SM00233">
    <property type="entry name" value="PH"/>
    <property type="match status" value="1"/>
</dbReference>
<comment type="function">
    <text evidence="1">Plays a role in endocytic trafficking. Required for receptor recycling from endosomes, both to the trans-Golgi network and the plasma membrane.</text>
</comment>
<comment type="similarity">
    <text evidence="1">Belongs to the sesquipedalian family.</text>
</comment>
<keyword evidence="1" id="KW-0967">Endosome</keyword>
<dbReference type="InterPro" id="IPR001849">
    <property type="entry name" value="PH_domain"/>
</dbReference>
<comment type="subcellular location">
    <subcellularLocation>
        <location evidence="1">Early endosome</location>
    </subcellularLocation>
    <subcellularLocation>
        <location evidence="1">Recycling endosome</location>
    </subcellularLocation>
    <subcellularLocation>
        <location evidence="1">Golgi apparatus</location>
        <location evidence="1">trans-Golgi network</location>
    </subcellularLocation>
    <subcellularLocation>
        <location evidence="1">Cytoplasmic vesicle</location>
        <location evidence="1">Clathrin-coated vesicle</location>
    </subcellularLocation>
</comment>
<evidence type="ECO:0000256" key="1">
    <source>
        <dbReference type="RuleBase" id="RU369082"/>
    </source>
</evidence>
<evidence type="ECO:0000259" key="2">
    <source>
        <dbReference type="PROSITE" id="PS50003"/>
    </source>
</evidence>
<keyword evidence="1" id="KW-0333">Golgi apparatus</keyword>
<dbReference type="GO" id="GO:0042147">
    <property type="term" value="P:retrograde transport, endosome to Golgi"/>
    <property type="evidence" value="ECO:0007669"/>
    <property type="project" value="UniProtKB-UniRule"/>
</dbReference>
<dbReference type="InterPro" id="IPR045188">
    <property type="entry name" value="Boi1/Boi2-like"/>
</dbReference>
<proteinExistence type="inferred from homology"/>
<evidence type="ECO:0000313" key="3">
    <source>
        <dbReference type="EMBL" id="KAF7466195.1"/>
    </source>
</evidence>
<dbReference type="PANTHER" id="PTHR22902:SF17">
    <property type="entry name" value="SESQUIPEDALIAN-1"/>
    <property type="match status" value="1"/>
</dbReference>
<dbReference type="EMBL" id="WJEC01007857">
    <property type="protein sequence ID" value="KAF7466195.1"/>
    <property type="molecule type" value="Genomic_DNA"/>
</dbReference>
<dbReference type="Proteomes" id="UP000662637">
    <property type="component" value="Unassembled WGS sequence"/>
</dbReference>
<dbReference type="EMBL" id="CABDUW010000920">
    <property type="protein sequence ID" value="VTJ76813.1"/>
    <property type="molecule type" value="Genomic_DNA"/>
</dbReference>
<dbReference type="PROSITE" id="PS50003">
    <property type="entry name" value="PH_DOMAIN"/>
    <property type="match status" value="1"/>
</dbReference>
<dbReference type="GO" id="GO:0007032">
    <property type="term" value="P:endosome organization"/>
    <property type="evidence" value="ECO:0007669"/>
    <property type="project" value="UniProtKB-UniRule"/>
</dbReference>
<dbReference type="GO" id="GO:0005802">
    <property type="term" value="C:trans-Golgi network"/>
    <property type="evidence" value="ECO:0007669"/>
    <property type="project" value="UniProtKB-UniRule"/>
</dbReference>
<dbReference type="InterPro" id="IPR011993">
    <property type="entry name" value="PH-like_dom_sf"/>
</dbReference>
<dbReference type="GO" id="GO:0055037">
    <property type="term" value="C:recycling endosome"/>
    <property type="evidence" value="ECO:0007669"/>
    <property type="project" value="UniProtKB-SubCell"/>
</dbReference>
<name>A0A5E4C4I7_MARMO</name>
<dbReference type="FunFam" id="2.30.29.30:FF:000540">
    <property type="entry name" value="sesquipedalian-1-like"/>
    <property type="match status" value="1"/>
</dbReference>
<dbReference type="SUPFAM" id="SSF50729">
    <property type="entry name" value="PH domain-like"/>
    <property type="match status" value="1"/>
</dbReference>
<dbReference type="PANTHER" id="PTHR22902">
    <property type="entry name" value="SESQUIPEDALIAN"/>
    <property type="match status" value="1"/>
</dbReference>
<reference evidence="3" key="2">
    <citation type="submission" date="2020-08" db="EMBL/GenBank/DDBJ databases">
        <authorList>
            <person name="Shumante A."/>
            <person name="Zimin A.V."/>
            <person name="Puiu D."/>
            <person name="Salzberg S.L."/>
        </authorList>
    </citation>
    <scope>NUCLEOTIDE SEQUENCE</scope>
    <source>
        <strain evidence="3">WC2-LM</strain>
        <tissue evidence="3">Liver</tissue>
    </source>
</reference>
<sequence>MKLHRKSVLSFFHEFRTQAPDQEGILLKKGARNTSYQRRWFILRGNLLFYLEHQADHTPLGLILLENCQVEPCLKATEPYAFTILTPGIQSACGRAYKLAAENQEELEAWLCALAGVSWRRLDGLLSLLEAQYRELCQAAGQKPNSPLKNCDFVATLSAPSCFQELHERFGKEIRMLKAVHRGLQASDKGGSRAQANLEQELNQCLLISD</sequence>
<dbReference type="Gene3D" id="2.30.29.30">
    <property type="entry name" value="Pleckstrin-homology domain (PH domain)/Phosphotyrosine-binding domain (PTB)"/>
    <property type="match status" value="1"/>
</dbReference>